<dbReference type="EMBL" id="BPLQ01007521">
    <property type="protein sequence ID" value="GIY30625.1"/>
    <property type="molecule type" value="Genomic_DNA"/>
</dbReference>
<evidence type="ECO:0000313" key="3">
    <source>
        <dbReference type="Proteomes" id="UP001054837"/>
    </source>
</evidence>
<protein>
    <submittedName>
        <fullName evidence="2">Uncharacterized protein</fullName>
    </submittedName>
</protein>
<proteinExistence type="predicted"/>
<gene>
    <name evidence="2" type="ORF">CDAR_461291</name>
</gene>
<keyword evidence="3" id="KW-1185">Reference proteome</keyword>
<evidence type="ECO:0000313" key="2">
    <source>
        <dbReference type="EMBL" id="GIY30625.1"/>
    </source>
</evidence>
<name>A0AAV4SAH7_9ARAC</name>
<organism evidence="2 3">
    <name type="scientific">Caerostris darwini</name>
    <dbReference type="NCBI Taxonomy" id="1538125"/>
    <lineage>
        <taxon>Eukaryota</taxon>
        <taxon>Metazoa</taxon>
        <taxon>Ecdysozoa</taxon>
        <taxon>Arthropoda</taxon>
        <taxon>Chelicerata</taxon>
        <taxon>Arachnida</taxon>
        <taxon>Araneae</taxon>
        <taxon>Araneomorphae</taxon>
        <taxon>Entelegynae</taxon>
        <taxon>Araneoidea</taxon>
        <taxon>Araneidae</taxon>
        <taxon>Caerostris</taxon>
    </lineage>
</organism>
<comment type="caution">
    <text evidence="2">The sequence shown here is derived from an EMBL/GenBank/DDBJ whole genome shotgun (WGS) entry which is preliminary data.</text>
</comment>
<feature type="region of interest" description="Disordered" evidence="1">
    <location>
        <begin position="11"/>
        <end position="50"/>
    </location>
</feature>
<sequence>MRIPIVLPNSKWVQGGGGRGDGRKVDDKKKKGTFHARALSPPTLKTPNASSNRIPKAVIFRISVAFWGGEGREGGWRGDPLQETFLR</sequence>
<reference evidence="2 3" key="1">
    <citation type="submission" date="2021-06" db="EMBL/GenBank/DDBJ databases">
        <title>Caerostris darwini draft genome.</title>
        <authorList>
            <person name="Kono N."/>
            <person name="Arakawa K."/>
        </authorList>
    </citation>
    <scope>NUCLEOTIDE SEQUENCE [LARGE SCALE GENOMIC DNA]</scope>
</reference>
<accession>A0AAV4SAH7</accession>
<feature type="compositionally biased region" description="Basic and acidic residues" evidence="1">
    <location>
        <begin position="20"/>
        <end position="29"/>
    </location>
</feature>
<dbReference type="Proteomes" id="UP001054837">
    <property type="component" value="Unassembled WGS sequence"/>
</dbReference>
<evidence type="ECO:0000256" key="1">
    <source>
        <dbReference type="SAM" id="MobiDB-lite"/>
    </source>
</evidence>
<dbReference type="AlphaFoldDB" id="A0AAV4SAH7"/>